<evidence type="ECO:0000256" key="4">
    <source>
        <dbReference type="ARBA" id="ARBA00023157"/>
    </source>
</evidence>
<organism evidence="7 8">
    <name type="scientific">Spinacia oleracea</name>
    <name type="common">Spinach</name>
    <dbReference type="NCBI Taxonomy" id="3562"/>
    <lineage>
        <taxon>Eukaryota</taxon>
        <taxon>Viridiplantae</taxon>
        <taxon>Streptophyta</taxon>
        <taxon>Embryophyta</taxon>
        <taxon>Tracheophyta</taxon>
        <taxon>Spermatophyta</taxon>
        <taxon>Magnoliopsida</taxon>
        <taxon>eudicotyledons</taxon>
        <taxon>Gunneridae</taxon>
        <taxon>Pentapetalae</taxon>
        <taxon>Caryophyllales</taxon>
        <taxon>Chenopodiaceae</taxon>
        <taxon>Chenopodioideae</taxon>
        <taxon>Anserineae</taxon>
        <taxon>Spinacia</taxon>
    </lineage>
</organism>
<keyword evidence="3" id="KW-0249">Electron transport</keyword>
<evidence type="ECO:0000259" key="6">
    <source>
        <dbReference type="Pfam" id="PF00462"/>
    </source>
</evidence>
<dbReference type="InterPro" id="IPR036249">
    <property type="entry name" value="Thioredoxin-like_sf"/>
</dbReference>
<evidence type="ECO:0000313" key="7">
    <source>
        <dbReference type="Proteomes" id="UP000813463"/>
    </source>
</evidence>
<comment type="similarity">
    <text evidence="1">Belongs to the glutaredoxin family. CPYC subfamily.</text>
</comment>
<name>A0A9R0J7V2_SPIOL</name>
<evidence type="ECO:0000256" key="5">
    <source>
        <dbReference type="ARBA" id="ARBA00023284"/>
    </source>
</evidence>
<keyword evidence="2" id="KW-0813">Transport</keyword>
<dbReference type="GO" id="GO:0005737">
    <property type="term" value="C:cytoplasm"/>
    <property type="evidence" value="ECO:0000318"/>
    <property type="project" value="GO_Central"/>
</dbReference>
<dbReference type="Proteomes" id="UP000813463">
    <property type="component" value="Chromosome 2"/>
</dbReference>
<keyword evidence="5" id="KW-0676">Redox-active center</keyword>
<dbReference type="PROSITE" id="PS51354">
    <property type="entry name" value="GLUTAREDOXIN_2"/>
    <property type="match status" value="1"/>
</dbReference>
<dbReference type="GO" id="GO:0015038">
    <property type="term" value="F:glutathione disulfide oxidoreductase activity"/>
    <property type="evidence" value="ECO:0000318"/>
    <property type="project" value="GO_Central"/>
</dbReference>
<dbReference type="CDD" id="cd03419">
    <property type="entry name" value="GRX_GRXh_1_2_like"/>
    <property type="match status" value="1"/>
</dbReference>
<dbReference type="AlphaFoldDB" id="A0A9R0J7V2"/>
<gene>
    <name evidence="8" type="primary">LOC110800617</name>
</gene>
<sequence length="207" mass="23149">MALTNLLRITPNNFPFQHSTRTKITNITLQKFTGTVIKSSYYNWQNFTTSSKLIRSSFSEHHKVQTSTSSPEMDGEITRRRSIAVMMLLSVFLAASPASASSEADFIKKTISSHTIVIFSKSYCPYCRRAKEVFKELNQEPHIIELDERDDGFSIQDALGGIVGRRTVPQVFINGKHIGGSDDTVEAYQDGELAKLLGIESADHDDL</sequence>
<dbReference type="SUPFAM" id="SSF52833">
    <property type="entry name" value="Thioredoxin-like"/>
    <property type="match status" value="1"/>
</dbReference>
<dbReference type="PROSITE" id="PS00195">
    <property type="entry name" value="GLUTAREDOXIN_1"/>
    <property type="match status" value="1"/>
</dbReference>
<dbReference type="PRINTS" id="PR00160">
    <property type="entry name" value="GLUTAREDOXIN"/>
</dbReference>
<dbReference type="InterPro" id="IPR011899">
    <property type="entry name" value="Glutaredoxin_euk/vir"/>
</dbReference>
<dbReference type="Gene3D" id="3.40.30.10">
    <property type="entry name" value="Glutaredoxin"/>
    <property type="match status" value="1"/>
</dbReference>
<dbReference type="RefSeq" id="XP_021861620.2">
    <property type="nucleotide sequence ID" value="XM_022005928.2"/>
</dbReference>
<dbReference type="GO" id="GO:0034599">
    <property type="term" value="P:cellular response to oxidative stress"/>
    <property type="evidence" value="ECO:0000318"/>
    <property type="project" value="GO_Central"/>
</dbReference>
<evidence type="ECO:0000256" key="1">
    <source>
        <dbReference type="ARBA" id="ARBA00007190"/>
    </source>
</evidence>
<dbReference type="InterPro" id="IPR014025">
    <property type="entry name" value="Glutaredoxin_subgr"/>
</dbReference>
<reference evidence="7" key="1">
    <citation type="journal article" date="2021" name="Nat. Commun.">
        <title>Genomic analyses provide insights into spinach domestication and the genetic basis of agronomic traits.</title>
        <authorList>
            <person name="Cai X."/>
            <person name="Sun X."/>
            <person name="Xu C."/>
            <person name="Sun H."/>
            <person name="Wang X."/>
            <person name="Ge C."/>
            <person name="Zhang Z."/>
            <person name="Wang Q."/>
            <person name="Fei Z."/>
            <person name="Jiao C."/>
            <person name="Wang Q."/>
        </authorList>
    </citation>
    <scope>NUCLEOTIDE SEQUENCE [LARGE SCALE GENOMIC DNA]</scope>
    <source>
        <strain evidence="7">cv. Varoflay</strain>
    </source>
</reference>
<protein>
    <submittedName>
        <fullName evidence="8">Glutaredoxin-C4</fullName>
    </submittedName>
</protein>
<evidence type="ECO:0000256" key="2">
    <source>
        <dbReference type="ARBA" id="ARBA00022448"/>
    </source>
</evidence>
<proteinExistence type="inferred from homology"/>
<feature type="domain" description="Glutaredoxin" evidence="6">
    <location>
        <begin position="116"/>
        <end position="178"/>
    </location>
</feature>
<dbReference type="GeneID" id="110800617"/>
<keyword evidence="7" id="KW-1185">Reference proteome</keyword>
<keyword evidence="4" id="KW-1015">Disulfide bond</keyword>
<dbReference type="Pfam" id="PF00462">
    <property type="entry name" value="Glutaredoxin"/>
    <property type="match status" value="1"/>
</dbReference>
<evidence type="ECO:0000313" key="8">
    <source>
        <dbReference type="RefSeq" id="XP_021861620.2"/>
    </source>
</evidence>
<dbReference type="InterPro" id="IPR002109">
    <property type="entry name" value="Glutaredoxin"/>
</dbReference>
<dbReference type="NCBIfam" id="TIGR02180">
    <property type="entry name" value="GRX_euk"/>
    <property type="match status" value="1"/>
</dbReference>
<reference evidence="8" key="2">
    <citation type="submission" date="2025-08" db="UniProtKB">
        <authorList>
            <consortium name="RefSeq"/>
        </authorList>
    </citation>
    <scope>IDENTIFICATION</scope>
    <source>
        <tissue evidence="8">Leaf</tissue>
    </source>
</reference>
<evidence type="ECO:0000256" key="3">
    <source>
        <dbReference type="ARBA" id="ARBA00022982"/>
    </source>
</evidence>
<accession>A0A9R0J7V2</accession>
<dbReference type="KEGG" id="soe:110800617"/>
<dbReference type="PANTHER" id="PTHR45694">
    <property type="entry name" value="GLUTAREDOXIN 2"/>
    <property type="match status" value="1"/>
</dbReference>
<dbReference type="InterPro" id="IPR011767">
    <property type="entry name" value="GLR_AS"/>
</dbReference>
<dbReference type="PANTHER" id="PTHR45694:SF5">
    <property type="entry name" value="GLUTAREDOXIN 2"/>
    <property type="match status" value="1"/>
</dbReference>